<sequence length="160" mass="17714">MSVLPRVPIVLSEYQREQLIRWVSAPGTPARVVRRSRIILQLASGYSVHRASQVLSISEPTIRLWRDRFRFGGLDALTTDAPRPGRPRRARGEASTKVSECLAAMPQGTHLSVRALARETGLGRHLVQQILIDMELLPRAVRSRPSPSATPASAPRSDHS</sequence>
<proteinExistence type="predicted"/>
<name>A0A143PF37_LUTPR</name>
<accession>A0A143PF37</accession>
<reference evidence="3" key="2">
    <citation type="submission" date="2016-04" db="EMBL/GenBank/DDBJ databases">
        <title>First Complete Genome Sequence of a Subdivision 6 Acidobacterium.</title>
        <authorList>
            <person name="Huang S."/>
            <person name="Vieira S."/>
            <person name="Bunk B."/>
            <person name="Riedel T."/>
            <person name="Sproeer C."/>
            <person name="Overmann J."/>
        </authorList>
    </citation>
    <scope>NUCLEOTIDE SEQUENCE [LARGE SCALE GENOMIC DNA]</scope>
    <source>
        <strain evidence="3">DSM 100886 HEG_-6_39</strain>
    </source>
</reference>
<dbReference type="Proteomes" id="UP000076079">
    <property type="component" value="Chromosome"/>
</dbReference>
<gene>
    <name evidence="2" type="ORF">LuPra_00298</name>
</gene>
<dbReference type="EMBL" id="CP015136">
    <property type="protein sequence ID" value="AMY07131.1"/>
    <property type="molecule type" value="Genomic_DNA"/>
</dbReference>
<evidence type="ECO:0000313" key="3">
    <source>
        <dbReference type="Proteomes" id="UP000076079"/>
    </source>
</evidence>
<dbReference type="SUPFAM" id="SSF46689">
    <property type="entry name" value="Homeodomain-like"/>
    <property type="match status" value="1"/>
</dbReference>
<protein>
    <submittedName>
        <fullName evidence="2">Transcriptional regulator</fullName>
    </submittedName>
</protein>
<dbReference type="STRING" id="1855912.LuPra_00298"/>
<evidence type="ECO:0000256" key="1">
    <source>
        <dbReference type="SAM" id="MobiDB-lite"/>
    </source>
</evidence>
<dbReference type="AlphaFoldDB" id="A0A143PF37"/>
<dbReference type="RefSeq" id="WP_157898620.1">
    <property type="nucleotide sequence ID" value="NZ_CP015136.1"/>
</dbReference>
<dbReference type="Pfam" id="PF13551">
    <property type="entry name" value="HTH_29"/>
    <property type="match status" value="1"/>
</dbReference>
<dbReference type="OrthoDB" id="106632at2"/>
<keyword evidence="3" id="KW-1185">Reference proteome</keyword>
<reference evidence="2 3" key="1">
    <citation type="journal article" date="2016" name="Genome Announc.">
        <title>First Complete Genome Sequence of a Subdivision 6 Acidobacterium Strain.</title>
        <authorList>
            <person name="Huang S."/>
            <person name="Vieira S."/>
            <person name="Bunk B."/>
            <person name="Riedel T."/>
            <person name="Sproer C."/>
            <person name="Overmann J."/>
        </authorList>
    </citation>
    <scope>NUCLEOTIDE SEQUENCE [LARGE SCALE GENOMIC DNA]</scope>
    <source>
        <strain evidence="3">DSM 100886 HEG_-6_39</strain>
    </source>
</reference>
<evidence type="ECO:0000313" key="2">
    <source>
        <dbReference type="EMBL" id="AMY07131.1"/>
    </source>
</evidence>
<organism evidence="2 3">
    <name type="scientific">Luteitalea pratensis</name>
    <dbReference type="NCBI Taxonomy" id="1855912"/>
    <lineage>
        <taxon>Bacteria</taxon>
        <taxon>Pseudomonadati</taxon>
        <taxon>Acidobacteriota</taxon>
        <taxon>Vicinamibacteria</taxon>
        <taxon>Vicinamibacterales</taxon>
        <taxon>Vicinamibacteraceae</taxon>
        <taxon>Luteitalea</taxon>
    </lineage>
</organism>
<dbReference type="KEGG" id="abac:LuPra_00298"/>
<feature type="region of interest" description="Disordered" evidence="1">
    <location>
        <begin position="141"/>
        <end position="160"/>
    </location>
</feature>
<dbReference type="InterPro" id="IPR009057">
    <property type="entry name" value="Homeodomain-like_sf"/>
</dbReference>